<accession>A0A1X0WJ37</accession>
<proteinExistence type="inferred from homology"/>
<protein>
    <submittedName>
        <fullName evidence="7">MltA-interacting protein MipA</fullName>
    </submittedName>
</protein>
<evidence type="ECO:0000313" key="7">
    <source>
        <dbReference type="EMBL" id="ORJ26763.1"/>
    </source>
</evidence>
<comment type="similarity">
    <text evidence="2">Belongs to the MipA/OmpV family.</text>
</comment>
<evidence type="ECO:0000256" key="4">
    <source>
        <dbReference type="ARBA" id="ARBA00023136"/>
    </source>
</evidence>
<keyword evidence="3 6" id="KW-0732">Signal</keyword>
<comment type="caution">
    <text evidence="7">The sequence shown here is derived from an EMBL/GenBank/DDBJ whole genome shotgun (WGS) entry which is preliminary data.</text>
</comment>
<evidence type="ECO:0000313" key="8">
    <source>
        <dbReference type="Proteomes" id="UP000192536"/>
    </source>
</evidence>
<gene>
    <name evidence="7" type="ORF">BS640_04990</name>
</gene>
<reference evidence="7 8" key="1">
    <citation type="journal article" date="2017" name="Int. J. Syst. Evol. Microbiol.">
        <title>Rouxiella badensis sp. nov. and Rouxiella silvae sp. nov. isolated from peat bog soil in Germany and emendation of the genus description.</title>
        <authorList>
            <person name="Le Fleche-Mateos A."/>
            <person name="Kugler J.H."/>
            <person name="Hansen S.H."/>
            <person name="Syldatk C."/>
            <person name="Hausmann R."/>
            <person name="Lomprez F."/>
            <person name="Vandenbogaert M."/>
            <person name="Manuguerra J.C."/>
            <person name="Grimont P.A."/>
        </authorList>
    </citation>
    <scope>NUCLEOTIDE SEQUENCE [LARGE SCALE GENOMIC DNA]</scope>
    <source>
        <strain evidence="7 8">DSM 100043</strain>
    </source>
</reference>
<dbReference type="InterPro" id="IPR010583">
    <property type="entry name" value="MipA"/>
</dbReference>
<name>A0A1X0WJ37_9GAMM</name>
<evidence type="ECO:0000256" key="6">
    <source>
        <dbReference type="SAM" id="SignalP"/>
    </source>
</evidence>
<organism evidence="7 8">
    <name type="scientific">Rouxiella badensis</name>
    <dbReference type="NCBI Taxonomy" id="1646377"/>
    <lineage>
        <taxon>Bacteria</taxon>
        <taxon>Pseudomonadati</taxon>
        <taxon>Pseudomonadota</taxon>
        <taxon>Gammaproteobacteria</taxon>
        <taxon>Enterobacterales</taxon>
        <taxon>Yersiniaceae</taxon>
        <taxon>Rouxiella</taxon>
    </lineage>
</organism>
<comment type="subcellular location">
    <subcellularLocation>
        <location evidence="1">Cell outer membrane</location>
    </subcellularLocation>
</comment>
<dbReference type="PANTHER" id="PTHR38776">
    <property type="entry name" value="MLTA-INTERACTING PROTEIN-RELATED"/>
    <property type="match status" value="1"/>
</dbReference>
<evidence type="ECO:0000256" key="5">
    <source>
        <dbReference type="ARBA" id="ARBA00023237"/>
    </source>
</evidence>
<dbReference type="STRING" id="1646377.BS640_04990"/>
<evidence type="ECO:0000256" key="2">
    <source>
        <dbReference type="ARBA" id="ARBA00005722"/>
    </source>
</evidence>
<evidence type="ECO:0000256" key="3">
    <source>
        <dbReference type="ARBA" id="ARBA00022729"/>
    </source>
</evidence>
<dbReference type="EMBL" id="MRWE01000005">
    <property type="protein sequence ID" value="ORJ26763.1"/>
    <property type="molecule type" value="Genomic_DNA"/>
</dbReference>
<dbReference type="PANTHER" id="PTHR38776:SF1">
    <property type="entry name" value="MLTA-INTERACTING PROTEIN-RELATED"/>
    <property type="match status" value="1"/>
</dbReference>
<dbReference type="GO" id="GO:0009252">
    <property type="term" value="P:peptidoglycan biosynthetic process"/>
    <property type="evidence" value="ECO:0007669"/>
    <property type="project" value="TreeGrafter"/>
</dbReference>
<keyword evidence="5" id="KW-0998">Cell outer membrane</keyword>
<dbReference type="GeneID" id="93566171"/>
<dbReference type="GO" id="GO:0009279">
    <property type="term" value="C:cell outer membrane"/>
    <property type="evidence" value="ECO:0007669"/>
    <property type="project" value="UniProtKB-SubCell"/>
</dbReference>
<keyword evidence="8" id="KW-1185">Reference proteome</keyword>
<sequence length="249" mass="27685">MKTVFLKALPFAAVAAMLCQSAYAGDLSLGAAALGSSSVYRGYDTKVYPIPVIDYEGDNFYFHSLMGGYYLWKDKQNQLSLVAGYNPFGFKPSDSDDDQMKRLNRRRGTLMAGVAYNHDAEWGTLRAMLTGDTLNYSNGIVGDLAYLYTFHGDKWAVVPGVGVMWDSANENKYYYGINSSESHRSGLNSYKPGDSVNPYVEVSARYSFAPQWQAFVTGRYIRLADEIKDSPMVDKSYTGVLMTGVSYTF</sequence>
<dbReference type="AlphaFoldDB" id="A0A1X0WJ37"/>
<keyword evidence="4" id="KW-0472">Membrane</keyword>
<evidence type="ECO:0000256" key="1">
    <source>
        <dbReference type="ARBA" id="ARBA00004442"/>
    </source>
</evidence>
<feature type="chain" id="PRO_5010870930" evidence="6">
    <location>
        <begin position="25"/>
        <end position="249"/>
    </location>
</feature>
<dbReference type="Pfam" id="PF06629">
    <property type="entry name" value="MipA"/>
    <property type="match status" value="1"/>
</dbReference>
<feature type="signal peptide" evidence="6">
    <location>
        <begin position="1"/>
        <end position="24"/>
    </location>
</feature>
<dbReference type="RefSeq" id="WP_017490999.1">
    <property type="nucleotide sequence ID" value="NZ_CAUQAZ010000225.1"/>
</dbReference>
<dbReference type="Proteomes" id="UP000192536">
    <property type="component" value="Unassembled WGS sequence"/>
</dbReference>